<dbReference type="AlphaFoldDB" id="A0A6C0LMD5"/>
<accession>A0A6C0LMD5</accession>
<sequence>MNSKVITSSKRAYHTEANADFTGYFEGMTYEHPTQQYGAIFDYHLFIRYEDKVYMEVKGVGEVVIPFAELQKNKYWKHYYDLSLMLSNDANAVVQELKHSSDYDDVQIYDEPRFWSIDTAFIEYSVKTETSRINNSNVQTVCYYKINPFDLEKMDYTTPEDLKTFLRIYMTRNEFRNKVFEKKSGIYNSLAIDYALRKAEKEFEAITEDNQRYYAEASAEVSAEVSATLAT</sequence>
<dbReference type="EMBL" id="MN740528">
    <property type="protein sequence ID" value="QHU31500.1"/>
    <property type="molecule type" value="Genomic_DNA"/>
</dbReference>
<protein>
    <submittedName>
        <fullName evidence="1">Uncharacterized protein</fullName>
    </submittedName>
</protein>
<proteinExistence type="predicted"/>
<evidence type="ECO:0000313" key="1">
    <source>
        <dbReference type="EMBL" id="QHU31500.1"/>
    </source>
</evidence>
<organism evidence="1">
    <name type="scientific">viral metagenome</name>
    <dbReference type="NCBI Taxonomy" id="1070528"/>
    <lineage>
        <taxon>unclassified sequences</taxon>
        <taxon>metagenomes</taxon>
        <taxon>organismal metagenomes</taxon>
    </lineage>
</organism>
<name>A0A6C0LMD5_9ZZZZ</name>
<reference evidence="1" key="1">
    <citation type="journal article" date="2020" name="Nature">
        <title>Giant virus diversity and host interactions through global metagenomics.</title>
        <authorList>
            <person name="Schulz F."/>
            <person name="Roux S."/>
            <person name="Paez-Espino D."/>
            <person name="Jungbluth S."/>
            <person name="Walsh D.A."/>
            <person name="Denef V.J."/>
            <person name="McMahon K.D."/>
            <person name="Konstantinidis K.T."/>
            <person name="Eloe-Fadrosh E.A."/>
            <person name="Kyrpides N.C."/>
            <person name="Woyke T."/>
        </authorList>
    </citation>
    <scope>NUCLEOTIDE SEQUENCE</scope>
    <source>
        <strain evidence="1">GVMAG-M-3300027963-21</strain>
    </source>
</reference>